<proteinExistence type="predicted"/>
<dbReference type="Proteomes" id="UP000663852">
    <property type="component" value="Unassembled WGS sequence"/>
</dbReference>
<keyword evidence="4" id="KW-1185">Reference proteome</keyword>
<dbReference type="SUPFAM" id="SSF101898">
    <property type="entry name" value="NHL repeat"/>
    <property type="match status" value="1"/>
</dbReference>
<evidence type="ECO:0000256" key="1">
    <source>
        <dbReference type="SAM" id="SignalP"/>
    </source>
</evidence>
<dbReference type="OrthoDB" id="9983249at2759"/>
<reference evidence="3" key="1">
    <citation type="submission" date="2021-02" db="EMBL/GenBank/DDBJ databases">
        <authorList>
            <person name="Nowell W R."/>
        </authorList>
    </citation>
    <scope>NUCLEOTIDE SEQUENCE</scope>
</reference>
<gene>
    <name evidence="2" type="ORF">EDS130_LOCUS34845</name>
    <name evidence="3" type="ORF">XAT740_LOCUS33696</name>
</gene>
<evidence type="ECO:0000313" key="4">
    <source>
        <dbReference type="Proteomes" id="UP000663828"/>
    </source>
</evidence>
<name>A0A815K9S1_ADIRI</name>
<keyword evidence="1" id="KW-0732">Signal</keyword>
<feature type="signal peptide" evidence="1">
    <location>
        <begin position="1"/>
        <end position="22"/>
    </location>
</feature>
<accession>A0A815K9S1</accession>
<dbReference type="AlphaFoldDB" id="A0A815K9S1"/>
<dbReference type="InterPro" id="IPR015943">
    <property type="entry name" value="WD40/YVTN_repeat-like_dom_sf"/>
</dbReference>
<organism evidence="3 4">
    <name type="scientific">Adineta ricciae</name>
    <name type="common">Rotifer</name>
    <dbReference type="NCBI Taxonomy" id="249248"/>
    <lineage>
        <taxon>Eukaryota</taxon>
        <taxon>Metazoa</taxon>
        <taxon>Spiralia</taxon>
        <taxon>Gnathifera</taxon>
        <taxon>Rotifera</taxon>
        <taxon>Eurotatoria</taxon>
        <taxon>Bdelloidea</taxon>
        <taxon>Adinetida</taxon>
        <taxon>Adinetidae</taxon>
        <taxon>Adineta</taxon>
    </lineage>
</organism>
<evidence type="ECO:0000313" key="2">
    <source>
        <dbReference type="EMBL" id="CAF1379544.1"/>
    </source>
</evidence>
<feature type="chain" id="PRO_5036228082" evidence="1">
    <location>
        <begin position="23"/>
        <end position="446"/>
    </location>
</feature>
<dbReference type="EMBL" id="CAJNOJ010000297">
    <property type="protein sequence ID" value="CAF1379544.1"/>
    <property type="molecule type" value="Genomic_DNA"/>
</dbReference>
<dbReference type="Proteomes" id="UP000663828">
    <property type="component" value="Unassembled WGS sequence"/>
</dbReference>
<protein>
    <submittedName>
        <fullName evidence="3">Uncharacterized protein</fullName>
    </submittedName>
</protein>
<sequence>MRYYLTTLLICTVTHLLTSSDAIFNNNDSESIWSTGKGNAQNTYRIVPSMATNYSKIPWTYEYNATSQDLTQFGRGVGINANFMVCLTSNGIVRWTLSFEPVETMEPAGVSNIISDRQGVLFYTISWAGDRKFTAKLCQITNAQTSQPVQQCIENYQLFMSTNAPLALNEKYDLLVTAVEDNKIDSIPAVLDKKTLKLLWTNRRFFGAGRNGQYRCDTSTGDIFWIGGDTRLLKFDHSGKNLINNYTDAYLSGIDFVLDKQRQIIVQPWQNASSLPWKLVVSSYDVSAQQIKLRWSWCPPSSIGNNDGITSPAIDEQGTAYMSSMPLAFAIDSQGKTVWTTQLATSSEMKTFELYSTCVAMNSKRRVLYIVSVSQSRQGSKSLCFITAVSMDTGKVIERINLNLTTNEQIIPQCPILVGDEMLYFSWLTGEYPELVPLKVMGIQQV</sequence>
<comment type="caution">
    <text evidence="3">The sequence shown here is derived from an EMBL/GenBank/DDBJ whole genome shotgun (WGS) entry which is preliminary data.</text>
</comment>
<dbReference type="EMBL" id="CAJNOR010003238">
    <property type="protein sequence ID" value="CAF1392762.1"/>
    <property type="molecule type" value="Genomic_DNA"/>
</dbReference>
<dbReference type="Gene3D" id="2.130.10.10">
    <property type="entry name" value="YVTN repeat-like/Quinoprotein amine dehydrogenase"/>
    <property type="match status" value="1"/>
</dbReference>
<evidence type="ECO:0000313" key="3">
    <source>
        <dbReference type="EMBL" id="CAF1392762.1"/>
    </source>
</evidence>